<evidence type="ECO:0000313" key="1">
    <source>
        <dbReference type="EMBL" id="GLJ66541.1"/>
    </source>
</evidence>
<comment type="caution">
    <text evidence="1">The sequence shown here is derived from an EMBL/GenBank/DDBJ whole genome shotgun (WGS) entry which is preliminary data.</text>
</comment>
<dbReference type="Proteomes" id="UP001142292">
    <property type="component" value="Unassembled WGS sequence"/>
</dbReference>
<sequence>MDCDDQSSLDCLSSYQKSHCCPSGWIRDPSTLTPTGVATRAPGGDAPTIDNNFWPDCVGSFHVLFWTGVAQIPLPVQPSFGHGPAMV</sequence>
<organism evidence="1 2">
    <name type="scientific">Nocardioides luteus</name>
    <dbReference type="NCBI Taxonomy" id="1844"/>
    <lineage>
        <taxon>Bacteria</taxon>
        <taxon>Bacillati</taxon>
        <taxon>Actinomycetota</taxon>
        <taxon>Actinomycetes</taxon>
        <taxon>Propionibacteriales</taxon>
        <taxon>Nocardioidaceae</taxon>
        <taxon>Nocardioides</taxon>
    </lineage>
</organism>
<reference evidence="1" key="1">
    <citation type="journal article" date="2014" name="Int. J. Syst. Evol. Microbiol.">
        <title>Complete genome of a new Firmicutes species belonging to the dominant human colonic microbiota ('Ruminococcus bicirculans') reveals two chromosomes and a selective capacity to utilize plant glucans.</title>
        <authorList>
            <consortium name="NISC Comparative Sequencing Program"/>
            <person name="Wegmann U."/>
            <person name="Louis P."/>
            <person name="Goesmann A."/>
            <person name="Henrissat B."/>
            <person name="Duncan S.H."/>
            <person name="Flint H.J."/>
        </authorList>
    </citation>
    <scope>NUCLEOTIDE SEQUENCE</scope>
    <source>
        <strain evidence="1">VKM Ac-1246</strain>
    </source>
</reference>
<accession>A0ABQ5SU82</accession>
<gene>
    <name evidence="1" type="ORF">GCM10017579_05770</name>
</gene>
<protein>
    <submittedName>
        <fullName evidence="1">Uncharacterized protein</fullName>
    </submittedName>
</protein>
<reference evidence="1" key="2">
    <citation type="submission" date="2023-01" db="EMBL/GenBank/DDBJ databases">
        <authorList>
            <person name="Sun Q."/>
            <person name="Evtushenko L."/>
        </authorList>
    </citation>
    <scope>NUCLEOTIDE SEQUENCE</scope>
    <source>
        <strain evidence="1">VKM Ac-1246</strain>
    </source>
</reference>
<proteinExistence type="predicted"/>
<name>A0ABQ5SU82_9ACTN</name>
<dbReference type="EMBL" id="BSEL01000002">
    <property type="protein sequence ID" value="GLJ66541.1"/>
    <property type="molecule type" value="Genomic_DNA"/>
</dbReference>
<keyword evidence="2" id="KW-1185">Reference proteome</keyword>
<evidence type="ECO:0000313" key="2">
    <source>
        <dbReference type="Proteomes" id="UP001142292"/>
    </source>
</evidence>